<protein>
    <submittedName>
        <fullName evidence="2">RagB/SusD family nutrient uptake outer membrane protein</fullName>
    </submittedName>
</protein>
<evidence type="ECO:0000259" key="1">
    <source>
        <dbReference type="Pfam" id="PF14322"/>
    </source>
</evidence>
<comment type="caution">
    <text evidence="2">The sequence shown here is derived from an EMBL/GenBank/DDBJ whole genome shotgun (WGS) entry which is preliminary data.</text>
</comment>
<keyword evidence="3" id="KW-1185">Reference proteome</keyword>
<reference evidence="2 3" key="1">
    <citation type="submission" date="2021-03" db="EMBL/GenBank/DDBJ databases">
        <title>novel species isolated from a fishpond in China.</title>
        <authorList>
            <person name="Lu H."/>
            <person name="Cai Z."/>
        </authorList>
    </citation>
    <scope>NUCLEOTIDE SEQUENCE [LARGE SCALE GENOMIC DNA]</scope>
    <source>
        <strain evidence="2 3">H41</strain>
    </source>
</reference>
<dbReference type="Proteomes" id="UP000664317">
    <property type="component" value="Unassembled WGS sequence"/>
</dbReference>
<accession>A0ABS3CA63</accession>
<feature type="domain" description="SusD-like N-terminal" evidence="1">
    <location>
        <begin position="23"/>
        <end position="219"/>
    </location>
</feature>
<name>A0ABS3CA63_9BACT</name>
<gene>
    <name evidence="2" type="ORF">J0A68_20935</name>
</gene>
<sequence length="438" mass="49898">MKNIKYLCLLLGPLAGLFSCQGYLDEKPEKSILVPSTVEDVRALLDYYTTINENALIDFIQADDWVTDDPNWQRLAPWEQNAYLWQEQVFEPVERSTDYSRLYRKILTVNVSLDVLQDLESSDEVRHLKGEALFVRALAYFQLAQLFLPSPVLDDGEIKIPVKLTPDMNQSPQWWTVSEVLVQVEQDLLDSYGLISPGSLSQNRPNKKVAQAVLARLYLYTGRWEEALESAEYVLDQNTGSLLDYHEQDSLAPYPFALFNSEVLYYGITSSFSVTASAATYVNMDLTEKYGKGDLRSALFFTKGTNGNLFKGSYNGDYNLFTGIALPEMYLTGAEALVRLGRTQEGLSLLGVLAGNRYQRPEDWEENLSKNPLDLVLEERQKEQVFRGTRWMDIKRLSAMGELGESPIREIGGKAYHMPNPNRLYLELPNIELDLEFQ</sequence>
<dbReference type="SUPFAM" id="SSF48452">
    <property type="entry name" value="TPR-like"/>
    <property type="match status" value="1"/>
</dbReference>
<proteinExistence type="predicted"/>
<dbReference type="Pfam" id="PF14322">
    <property type="entry name" value="SusD-like_3"/>
    <property type="match status" value="1"/>
</dbReference>
<dbReference type="Gene3D" id="1.25.40.390">
    <property type="match status" value="1"/>
</dbReference>
<dbReference type="InterPro" id="IPR011990">
    <property type="entry name" value="TPR-like_helical_dom_sf"/>
</dbReference>
<evidence type="ECO:0000313" key="2">
    <source>
        <dbReference type="EMBL" id="MBN7813434.1"/>
    </source>
</evidence>
<evidence type="ECO:0000313" key="3">
    <source>
        <dbReference type="Proteomes" id="UP000664317"/>
    </source>
</evidence>
<dbReference type="PROSITE" id="PS51257">
    <property type="entry name" value="PROKAR_LIPOPROTEIN"/>
    <property type="match status" value="1"/>
</dbReference>
<organism evidence="2 3">
    <name type="scientific">Algoriphagus oliviformis</name>
    <dbReference type="NCBI Taxonomy" id="2811231"/>
    <lineage>
        <taxon>Bacteria</taxon>
        <taxon>Pseudomonadati</taxon>
        <taxon>Bacteroidota</taxon>
        <taxon>Cytophagia</taxon>
        <taxon>Cytophagales</taxon>
        <taxon>Cyclobacteriaceae</taxon>
        <taxon>Algoriphagus</taxon>
    </lineage>
</organism>
<dbReference type="InterPro" id="IPR033985">
    <property type="entry name" value="SusD-like_N"/>
</dbReference>
<dbReference type="EMBL" id="JAFKCT010000013">
    <property type="protein sequence ID" value="MBN7813434.1"/>
    <property type="molecule type" value="Genomic_DNA"/>
</dbReference>
<dbReference type="RefSeq" id="WP_206580209.1">
    <property type="nucleotide sequence ID" value="NZ_JAFKCT010000013.1"/>
</dbReference>